<evidence type="ECO:0000313" key="2">
    <source>
        <dbReference type="Proteomes" id="UP000009049"/>
    </source>
</evidence>
<dbReference type="InterPro" id="IPR012334">
    <property type="entry name" value="Pectin_lyas_fold"/>
</dbReference>
<proteinExistence type="predicted"/>
<dbReference type="Gene3D" id="2.160.20.10">
    <property type="entry name" value="Single-stranded right-handed beta-helix, Pectin lyase-like"/>
    <property type="match status" value="1"/>
</dbReference>
<dbReference type="SUPFAM" id="SSF51126">
    <property type="entry name" value="Pectin lyase-like"/>
    <property type="match status" value="1"/>
</dbReference>
<dbReference type="KEGG" id="rbi:RB2501_13994"/>
<name>A4CKP6_ROBBH</name>
<dbReference type="HOGENOM" id="CLU_334900_0_0_10"/>
<dbReference type="STRING" id="313596.RB2501_13994"/>
<evidence type="ECO:0000313" key="1">
    <source>
        <dbReference type="EMBL" id="EAR15445.1"/>
    </source>
</evidence>
<dbReference type="Proteomes" id="UP000009049">
    <property type="component" value="Chromosome"/>
</dbReference>
<dbReference type="EMBL" id="CP001712">
    <property type="protein sequence ID" value="EAR15445.1"/>
    <property type="molecule type" value="Genomic_DNA"/>
</dbReference>
<dbReference type="OrthoDB" id="1464747at2"/>
<dbReference type="InterPro" id="IPR011050">
    <property type="entry name" value="Pectin_lyase_fold/virulence"/>
</dbReference>
<dbReference type="RefSeq" id="WP_015754762.1">
    <property type="nucleotide sequence ID" value="NC_013222.1"/>
</dbReference>
<protein>
    <submittedName>
        <fullName evidence="1">Uncharacterized protein</fullName>
    </submittedName>
</protein>
<organism evidence="1 2">
    <name type="scientific">Robiginitalea biformata (strain ATCC BAA-864 / DSM 15991 / KCTC 12146 / HTCC2501)</name>
    <dbReference type="NCBI Taxonomy" id="313596"/>
    <lineage>
        <taxon>Bacteria</taxon>
        <taxon>Pseudomonadati</taxon>
        <taxon>Bacteroidota</taxon>
        <taxon>Flavobacteriia</taxon>
        <taxon>Flavobacteriales</taxon>
        <taxon>Flavobacteriaceae</taxon>
        <taxon>Robiginitalea</taxon>
    </lineage>
</organism>
<sequence>MKRIFAILAFFTFTATLCGQTRISAGDRQKVTTFEVSGTDLNLQIENDILRTADLSGLGGGSGAFPADAIVVGDGVTDNTAAINTALATYNAAYLLGNVITTSAITLGDNQRLEGPGTLTNNTSDVLVIDGTNTHIELGSISSTAGHILTFTDNTFNFSVRNTKLSALNTGKSQVYVRGAVGVYDMVIEHCYFETGPNHTVPMVDVVVTAENFNENRFINNTFQTNGSPTAEVIHIETTAAAFWLSGNEVSGNLFEIPTAGAIHVYSVAGMKMHNNTVYDLPTSGAATGDMIYIDNTTGGLNSAGVTISDYHRVAGDLTTNTVYDINNQGAYAGSISVYDAVGLASSQLLFNGLSGHVVQGGYYISNDGGGSGFPTKSELDTFAELDALVADQTLTYINASEFGSTVDNRIPIFRGNDGGIEGDGRLTWNNGSVKVGTGAFNMDFGSNNVSFNGTSNEGFIDQTGLRGIIVRTENSGGAFENTLTIEGGTDTNSVDVLQDLNVGGDIITPGLVDGQDVSEMAGNILEQNDISLTENRNLSMVNSAGRTFDIEIGTGPMFRMTGAASPNDYRLDLGNVSQGLNYTVNTGWTFTSPFTLFSNSTPPATANGRMYYNTSNQTVYYYNGNSWVAIGTSTSLGTANQSIPAATTRYVDIDDTSDLIIREDGLTDMVIFNGDGTVDFPNAVPTIVPEVYNEATFNNNNEVLDKGTFRTVVEGKVNTTIPGFTGTAFLGAMIQTQAQADADGAPPEGYLQVISDATPAKVVASATITMEGWKMYDDETADAGTITLSDCDPGETLTVYINRASAPTLAGTGLTFNQLPNTTAFAAATQMAIYFEVSHDGTTVDYFYFER</sequence>
<reference evidence="1 2" key="1">
    <citation type="journal article" date="2009" name="J. Bacteriol.">
        <title>Complete genome sequence of Robiginitalea biformata HTCC2501.</title>
        <authorList>
            <person name="Oh H.M."/>
            <person name="Giovannoni S.J."/>
            <person name="Lee K."/>
            <person name="Ferriera S."/>
            <person name="Johnson J."/>
            <person name="Cho J.C."/>
        </authorList>
    </citation>
    <scope>NUCLEOTIDE SEQUENCE [LARGE SCALE GENOMIC DNA]</scope>
    <source>
        <strain evidence="2">ATCC BAA-864 / HTCC2501 / KCTC 12146</strain>
    </source>
</reference>
<accession>A4CKP6</accession>
<keyword evidence="2" id="KW-1185">Reference proteome</keyword>
<dbReference type="AlphaFoldDB" id="A4CKP6"/>
<gene>
    <name evidence="1" type="ordered locus">RB2501_13994</name>
</gene>